<feature type="transmembrane region" description="Helical" evidence="1">
    <location>
        <begin position="50"/>
        <end position="72"/>
    </location>
</feature>
<keyword evidence="1" id="KW-0812">Transmembrane</keyword>
<sequence>MTNLSSSLSGDSTIYNYKLLMKIRHSYPLVTVYWLALAMFAFVLSLHGGWLWLLVAAPLTVALQGVITRLCLWMMRGGTASVWGWRFGALWNGVLPVGFAPLPLTRRIQSNVLLAGLAAIGALYPWLSGTALDSLLFFHLWLLAPRCLMIALFRRKTKSGWIKINPHDTGCYVQ</sequence>
<dbReference type="RefSeq" id="WP_041049361.1">
    <property type="nucleotide sequence ID" value="NZ_JXAK01000038.1"/>
</dbReference>
<dbReference type="Proteomes" id="UP000031967">
    <property type="component" value="Unassembled WGS sequence"/>
</dbReference>
<feature type="transmembrane region" description="Helical" evidence="1">
    <location>
        <begin position="26"/>
        <end position="44"/>
    </location>
</feature>
<keyword evidence="1" id="KW-1133">Transmembrane helix</keyword>
<keyword evidence="3" id="KW-1185">Reference proteome</keyword>
<organism evidence="2 3">
    <name type="scientific">Gordoniibacillus kamchatkensis</name>
    <dbReference type="NCBI Taxonomy" id="1590651"/>
    <lineage>
        <taxon>Bacteria</taxon>
        <taxon>Bacillati</taxon>
        <taxon>Bacillota</taxon>
        <taxon>Bacilli</taxon>
        <taxon>Bacillales</taxon>
        <taxon>Paenibacillaceae</taxon>
        <taxon>Gordoniibacillus</taxon>
    </lineage>
</organism>
<feature type="transmembrane region" description="Helical" evidence="1">
    <location>
        <begin position="112"/>
        <end position="129"/>
    </location>
</feature>
<accession>A0ABR5AF24</accession>
<name>A0ABR5AF24_9BACL</name>
<evidence type="ECO:0000313" key="2">
    <source>
        <dbReference type="EMBL" id="KIL39428.1"/>
    </source>
</evidence>
<protein>
    <submittedName>
        <fullName evidence="2">Uncharacterized protein</fullName>
    </submittedName>
</protein>
<gene>
    <name evidence="2" type="ORF">SD70_20480</name>
</gene>
<dbReference type="EMBL" id="JXAK01000038">
    <property type="protein sequence ID" value="KIL39428.1"/>
    <property type="molecule type" value="Genomic_DNA"/>
</dbReference>
<keyword evidence="1" id="KW-0472">Membrane</keyword>
<evidence type="ECO:0000256" key="1">
    <source>
        <dbReference type="SAM" id="Phobius"/>
    </source>
</evidence>
<proteinExistence type="predicted"/>
<comment type="caution">
    <text evidence="2">The sequence shown here is derived from an EMBL/GenBank/DDBJ whole genome shotgun (WGS) entry which is preliminary data.</text>
</comment>
<evidence type="ECO:0000313" key="3">
    <source>
        <dbReference type="Proteomes" id="UP000031967"/>
    </source>
</evidence>
<reference evidence="2 3" key="1">
    <citation type="submission" date="2014-12" db="EMBL/GenBank/DDBJ databases">
        <title>Draft genome sequence of Paenibacillus kamchatkensis strain B-2647.</title>
        <authorList>
            <person name="Karlyshev A.V."/>
            <person name="Kudryashova E.B."/>
        </authorList>
    </citation>
    <scope>NUCLEOTIDE SEQUENCE [LARGE SCALE GENOMIC DNA]</scope>
    <source>
        <strain evidence="2 3">VKM B-2647</strain>
    </source>
</reference>
<feature type="transmembrane region" description="Helical" evidence="1">
    <location>
        <begin position="135"/>
        <end position="153"/>
    </location>
</feature>